<gene>
    <name evidence="1" type="ORF">Tci_000860</name>
</gene>
<accession>A0A699GI16</accession>
<dbReference type="Gene3D" id="2.40.70.10">
    <property type="entry name" value="Acid Proteases"/>
    <property type="match status" value="1"/>
</dbReference>
<dbReference type="PANTHER" id="PTHR33067">
    <property type="entry name" value="RNA-DIRECTED DNA POLYMERASE-RELATED"/>
    <property type="match status" value="1"/>
</dbReference>
<dbReference type="EMBL" id="BKCJ010000027">
    <property type="protein sequence ID" value="GEU28882.1"/>
    <property type="molecule type" value="Genomic_DNA"/>
</dbReference>
<evidence type="ECO:0000313" key="1">
    <source>
        <dbReference type="EMBL" id="GEU28882.1"/>
    </source>
</evidence>
<dbReference type="CDD" id="cd00303">
    <property type="entry name" value="retropepsin_like"/>
    <property type="match status" value="1"/>
</dbReference>
<reference evidence="1" key="1">
    <citation type="journal article" date="2019" name="Sci. Rep.">
        <title>Draft genome of Tanacetum cinerariifolium, the natural source of mosquito coil.</title>
        <authorList>
            <person name="Yamashiro T."/>
            <person name="Shiraishi A."/>
            <person name="Satake H."/>
            <person name="Nakayama K."/>
        </authorList>
    </citation>
    <scope>NUCLEOTIDE SEQUENCE</scope>
</reference>
<protein>
    <recommendedName>
        <fullName evidence="2">Reverse transcriptase domain-containing protein</fullName>
    </recommendedName>
</protein>
<dbReference type="InterPro" id="IPR043128">
    <property type="entry name" value="Rev_trsase/Diguanyl_cyclase"/>
</dbReference>
<dbReference type="PANTHER" id="PTHR33067:SF9">
    <property type="entry name" value="RNA-DIRECTED DNA POLYMERASE"/>
    <property type="match status" value="1"/>
</dbReference>
<dbReference type="InterPro" id="IPR043502">
    <property type="entry name" value="DNA/RNA_pol_sf"/>
</dbReference>
<dbReference type="Gene3D" id="3.10.10.10">
    <property type="entry name" value="HIV Type 1 Reverse Transcriptase, subunit A, domain 1"/>
    <property type="match status" value="1"/>
</dbReference>
<comment type="caution">
    <text evidence="1">The sequence shown here is derived from an EMBL/GenBank/DDBJ whole genome shotgun (WGS) entry which is preliminary data.</text>
</comment>
<dbReference type="Gene3D" id="3.30.70.270">
    <property type="match status" value="1"/>
</dbReference>
<name>A0A699GI16_TANCI</name>
<proteinExistence type="predicted"/>
<dbReference type="SUPFAM" id="SSF56672">
    <property type="entry name" value="DNA/RNA polymerases"/>
    <property type="match status" value="1"/>
</dbReference>
<evidence type="ECO:0008006" key="2">
    <source>
        <dbReference type="Google" id="ProtNLM"/>
    </source>
</evidence>
<dbReference type="InterPro" id="IPR021109">
    <property type="entry name" value="Peptidase_aspartic_dom_sf"/>
</dbReference>
<sequence length="1309" mass="148770">MEQYLALTRGSQASSVVKPKIEGNVNFEIKSQFIRELMEDTFSRIKNDDAHKHVEQVLDIVSLFNIPVVSHDALMLRVIPVTLTGAAKRWVERLPIGTVDSWDLFKKAFIQSHQKVNIFYNGLGTMNCQLLDSQRPIPGMTPGQALTAIQTMADQSQKWHNGSSNRIINSSSESEGITAIVNKLESLGIVKLEPINLVIEMADNTKCTPKGIVENLLIKIHKFIFSVDFVILDMVEDLRMPVILGRPLLATAHAKKEKYSAPKEKRVHLCKAIVQEKENEHQYWASCDPNSDVCNGGDLPINEGKRYWESINDSKREELEWEKLSLNNWMKISVTSPRDCTVTYSNEDMSHHSVYNVKLRPLYAITFKFTKDDLSKSPLRHNIGDKTPTEGYEDAIVVSAITADNFKLKHGLLTLIQNKQFFGHDKEDPHAHIHYFNNITSTLKFLSVPNTLIKLMLFPFSLEGLNSKDQDFLNSAAGGNFLDKMPRECLGIIESMSKVCYSRNKPVVPKVSTTASTSGVSPDVVELKDMVRALLLDKKVCEFQYCLHLKLGTLPSNIIANPRSDLKAITTRSGMSYDGPQIQPPPSSLPSVVENKTEATKTQWILLIMETLNTSNHRQSILSPLLLQFMSQQLLRFADALILMPKFASTLKALIGNKEKFSEMARIPLNEHCSAVLLKKQPEKLGDPGKFLIQCDFLSMVECLAQADLGASINLMPYSVWKSDMSAKCIDFIDMACEEYSQEVLGFSDIILSGNPTLFYDSIVSATSPTLTPFENSDFLLEEVDTFLAVKDEPTASEFYQPYLDPEGDILILEAFLNDDPSPPPTFLEGNDKLPVIIEKDLSMEEKTSLTTVLKSHKRAIAWKLSDIKGINPEFCTHKILIEEDFEPAVQHQRKVNPKIHDVIKHEVIKLLKDGLIYPISDSPRVSPVHYVPKNGGFTVVENEDNELISTCLVTRWLKTMEVIMDDFFVFEDSFQSCLSHLDQMLKRCEDTNLCLNWEKNHFMVKEVTADLLEMELKKILIEKMEGNKMKDPPLDQTGGLRDGEKASASEYIFVEEPVQNTTQIEEPSHPVFETATTDTLDWVNPDGQQYPHNLLQPLSLILDNRGRRVIPFEHFINNDLEYFRGGASSRKYTTSVMKTKASDYGISCGLKTWCLVLCGYFYGFTVNRESALDVYSRRRIIAVMDLKIVEWHSYKHLDWISVRRKLSNLTIEERFAFNVSLRMFTGSIVIQQRTEDLQLGVESYQKRLNLTKPDTYRLMRIDEIYKFSDETLNDVRTALVDRLKGIRMQYLPQTIWRKGDKDRATAII</sequence>
<organism evidence="1">
    <name type="scientific">Tanacetum cinerariifolium</name>
    <name type="common">Dalmatian daisy</name>
    <name type="synonym">Chrysanthemum cinerariifolium</name>
    <dbReference type="NCBI Taxonomy" id="118510"/>
    <lineage>
        <taxon>Eukaryota</taxon>
        <taxon>Viridiplantae</taxon>
        <taxon>Streptophyta</taxon>
        <taxon>Embryophyta</taxon>
        <taxon>Tracheophyta</taxon>
        <taxon>Spermatophyta</taxon>
        <taxon>Magnoliopsida</taxon>
        <taxon>eudicotyledons</taxon>
        <taxon>Gunneridae</taxon>
        <taxon>Pentapetalae</taxon>
        <taxon>asterids</taxon>
        <taxon>campanulids</taxon>
        <taxon>Asterales</taxon>
        <taxon>Asteraceae</taxon>
        <taxon>Asteroideae</taxon>
        <taxon>Anthemideae</taxon>
        <taxon>Anthemidinae</taxon>
        <taxon>Tanacetum</taxon>
    </lineage>
</organism>